<proteinExistence type="predicted"/>
<organism evidence="2 3">
    <name type="scientific">Ensete ventricosum</name>
    <name type="common">Abyssinian banana</name>
    <name type="synonym">Musa ensete</name>
    <dbReference type="NCBI Taxonomy" id="4639"/>
    <lineage>
        <taxon>Eukaryota</taxon>
        <taxon>Viridiplantae</taxon>
        <taxon>Streptophyta</taxon>
        <taxon>Embryophyta</taxon>
        <taxon>Tracheophyta</taxon>
        <taxon>Spermatophyta</taxon>
        <taxon>Magnoliopsida</taxon>
        <taxon>Liliopsida</taxon>
        <taxon>Zingiberales</taxon>
        <taxon>Musaceae</taxon>
        <taxon>Ensete</taxon>
    </lineage>
</organism>
<evidence type="ECO:0000313" key="3">
    <source>
        <dbReference type="Proteomes" id="UP001222027"/>
    </source>
</evidence>
<feature type="signal peptide" evidence="1">
    <location>
        <begin position="1"/>
        <end position="17"/>
    </location>
</feature>
<evidence type="ECO:0000313" key="2">
    <source>
        <dbReference type="EMBL" id="KAJ8458431.1"/>
    </source>
</evidence>
<keyword evidence="1" id="KW-0732">Signal</keyword>
<name>A0AAV8PKL9_ENSVE</name>
<feature type="chain" id="PRO_5043698267" description="Secreted protein" evidence="1">
    <location>
        <begin position="18"/>
        <end position="116"/>
    </location>
</feature>
<evidence type="ECO:0000256" key="1">
    <source>
        <dbReference type="SAM" id="SignalP"/>
    </source>
</evidence>
<evidence type="ECO:0008006" key="4">
    <source>
        <dbReference type="Google" id="ProtNLM"/>
    </source>
</evidence>
<keyword evidence="3" id="KW-1185">Reference proteome</keyword>
<reference evidence="2 3" key="1">
    <citation type="submission" date="2022-12" db="EMBL/GenBank/DDBJ databases">
        <title>Chromosome-scale assembly of the Ensete ventricosum genome.</title>
        <authorList>
            <person name="Dussert Y."/>
            <person name="Stocks J."/>
            <person name="Wendawek A."/>
            <person name="Woldeyes F."/>
            <person name="Nichols R.A."/>
            <person name="Borrell J.S."/>
        </authorList>
    </citation>
    <scope>NUCLEOTIDE SEQUENCE [LARGE SCALE GENOMIC DNA]</scope>
    <source>
        <strain evidence="3">cv. Maze</strain>
        <tissue evidence="2">Seeds</tissue>
    </source>
</reference>
<dbReference type="EMBL" id="JAQQAF010000009">
    <property type="protein sequence ID" value="KAJ8458431.1"/>
    <property type="molecule type" value="Genomic_DNA"/>
</dbReference>
<sequence>MLLWVPFLSLFAPLRRGKIGEHLWAPDWCICSLGSSLLRPQESPFSHVRVSHPQCIYLGPTRSGSRYGRWWSGYRSKARLHFAFFLTSIFRRQRNVLKRNEDTRKKSFGCVACGGN</sequence>
<dbReference type="Proteomes" id="UP001222027">
    <property type="component" value="Unassembled WGS sequence"/>
</dbReference>
<accession>A0AAV8PKL9</accession>
<dbReference type="AlphaFoldDB" id="A0AAV8PKL9"/>
<protein>
    <recommendedName>
        <fullName evidence="4">Secreted protein</fullName>
    </recommendedName>
</protein>
<gene>
    <name evidence="2" type="ORF">OPV22_031357</name>
</gene>
<comment type="caution">
    <text evidence="2">The sequence shown here is derived from an EMBL/GenBank/DDBJ whole genome shotgun (WGS) entry which is preliminary data.</text>
</comment>